<proteinExistence type="predicted"/>
<reference evidence="1 2" key="1">
    <citation type="submission" date="2019-03" db="EMBL/GenBank/DDBJ databases">
        <title>Genome sequence of Sphingomonas sp. 17J27-24.</title>
        <authorList>
            <person name="Kim M."/>
            <person name="Maeng S."/>
            <person name="Sathiyaraj S."/>
        </authorList>
    </citation>
    <scope>NUCLEOTIDE SEQUENCE [LARGE SCALE GENOMIC DNA]</scope>
    <source>
        <strain evidence="1 2">17J27-24</strain>
    </source>
</reference>
<gene>
    <name evidence="1" type="ORF">E2493_18895</name>
</gene>
<evidence type="ECO:0000313" key="1">
    <source>
        <dbReference type="EMBL" id="TFI56687.1"/>
    </source>
</evidence>
<dbReference type="PROSITE" id="PS51257">
    <property type="entry name" value="PROKAR_LIPOPROTEIN"/>
    <property type="match status" value="1"/>
</dbReference>
<organism evidence="1 2">
    <name type="scientific">Sphingomonas parva</name>
    <dbReference type="NCBI Taxonomy" id="2555898"/>
    <lineage>
        <taxon>Bacteria</taxon>
        <taxon>Pseudomonadati</taxon>
        <taxon>Pseudomonadota</taxon>
        <taxon>Alphaproteobacteria</taxon>
        <taxon>Sphingomonadales</taxon>
        <taxon>Sphingomonadaceae</taxon>
        <taxon>Sphingomonas</taxon>
    </lineage>
</organism>
<dbReference type="InterPro" id="IPR058248">
    <property type="entry name" value="Lxx211020-like"/>
</dbReference>
<dbReference type="EMBL" id="SPDV01000058">
    <property type="protein sequence ID" value="TFI56687.1"/>
    <property type="molecule type" value="Genomic_DNA"/>
</dbReference>
<dbReference type="SUPFAM" id="SSF110087">
    <property type="entry name" value="DR1885-like metal-binding protein"/>
    <property type="match status" value="1"/>
</dbReference>
<dbReference type="Gene3D" id="2.60.40.1890">
    <property type="entry name" value="PCu(A)C copper chaperone"/>
    <property type="match status" value="1"/>
</dbReference>
<dbReference type="PANTHER" id="PTHR36302:SF1">
    <property type="entry name" value="COPPER CHAPERONE PCU(A)C"/>
    <property type="match status" value="1"/>
</dbReference>
<dbReference type="InterPro" id="IPR036182">
    <property type="entry name" value="PCuAC_sf"/>
</dbReference>
<accession>A0A4Y8ZMK2</accession>
<name>A0A4Y8ZMK2_9SPHN</name>
<protein>
    <submittedName>
        <fullName evidence="1">Copper chaperone PCu(A)C</fullName>
    </submittedName>
</protein>
<dbReference type="InterPro" id="IPR007410">
    <property type="entry name" value="LpqE-like"/>
</dbReference>
<keyword evidence="2" id="KW-1185">Reference proteome</keyword>
<dbReference type="AlphaFoldDB" id="A0A4Y8ZMK2"/>
<dbReference type="PANTHER" id="PTHR36302">
    <property type="entry name" value="BLR7088 PROTEIN"/>
    <property type="match status" value="1"/>
</dbReference>
<evidence type="ECO:0000313" key="2">
    <source>
        <dbReference type="Proteomes" id="UP000298213"/>
    </source>
</evidence>
<comment type="caution">
    <text evidence="1">The sequence shown here is derived from an EMBL/GenBank/DDBJ whole genome shotgun (WGS) entry which is preliminary data.</text>
</comment>
<dbReference type="Pfam" id="PF04314">
    <property type="entry name" value="PCuAC"/>
    <property type="match status" value="1"/>
</dbReference>
<dbReference type="OrthoDB" id="9796962at2"/>
<dbReference type="Proteomes" id="UP000298213">
    <property type="component" value="Unassembled WGS sequence"/>
</dbReference>
<sequence>MMKTMPLRPVLGLIALALATGCERKPAVTAEDVVITLPAMPGAPGAAYFRLETNTVPERLTGITSPAAERVELHETRMNGAMAGMAPLDRPAFDADRSLAFVPGGRHAMLFGVKSGLKPGDRVAISFAFEQAQPLTVEAEVRGPGQGHAGH</sequence>